<keyword evidence="1" id="KW-1133">Transmembrane helix</keyword>
<keyword evidence="1" id="KW-0812">Transmembrane</keyword>
<proteinExistence type="predicted"/>
<feature type="transmembrane region" description="Helical" evidence="1">
    <location>
        <begin position="20"/>
        <end position="42"/>
    </location>
</feature>
<keyword evidence="3" id="KW-1185">Reference proteome</keyword>
<dbReference type="EMBL" id="QOVW01000083">
    <property type="protein sequence ID" value="RDB35511.1"/>
    <property type="molecule type" value="Genomic_DNA"/>
</dbReference>
<reference evidence="2" key="1">
    <citation type="submission" date="2018-04" db="EMBL/GenBank/DDBJ databases">
        <title>Draft genome sequence of the Candidatus Spirobacillus cienkowskii, a pathogen of freshwater Daphnia species, reconstructed from hemolymph metagenomic reads.</title>
        <authorList>
            <person name="Bresciani L."/>
            <person name="Lemos L.N."/>
            <person name="Wale N."/>
            <person name="Lin J.Y."/>
            <person name="Fernandes G.R."/>
            <person name="Duffy M.A."/>
            <person name="Rodrigues J.M."/>
        </authorList>
    </citation>
    <scope>NUCLEOTIDE SEQUENCE [LARGE SCALE GENOMIC DNA]</scope>
    <source>
        <strain evidence="2">Binning01</strain>
    </source>
</reference>
<accession>A0A369KLJ6</accession>
<dbReference type="AlphaFoldDB" id="A0A369KLJ6"/>
<evidence type="ECO:0000313" key="3">
    <source>
        <dbReference type="Proteomes" id="UP000253934"/>
    </source>
</evidence>
<sequence length="49" mass="5413">MTSHTTVKIYHAAQISSDFIQFGICAGIFFFLFGLTLVCFAFKSKCKGS</sequence>
<organism evidence="2 3">
    <name type="scientific">Spirobacillus cienkowskii</name>
    <dbReference type="NCBI Taxonomy" id="495820"/>
    <lineage>
        <taxon>Bacteria</taxon>
        <taxon>Pseudomonadati</taxon>
        <taxon>Bdellovibrionota</taxon>
        <taxon>Oligoflexia</taxon>
        <taxon>Silvanigrellales</taxon>
        <taxon>Spirobacillus</taxon>
    </lineage>
</organism>
<dbReference type="Proteomes" id="UP000253934">
    <property type="component" value="Unassembled WGS sequence"/>
</dbReference>
<name>A0A369KLJ6_9BACT</name>
<keyword evidence="1" id="KW-0472">Membrane</keyword>
<comment type="caution">
    <text evidence="2">The sequence shown here is derived from an EMBL/GenBank/DDBJ whole genome shotgun (WGS) entry which is preliminary data.</text>
</comment>
<protein>
    <submittedName>
        <fullName evidence="2">DUF2367 domain-containing protein</fullName>
    </submittedName>
</protein>
<dbReference type="RefSeq" id="WP_338635370.1">
    <property type="nucleotide sequence ID" value="NZ_CP146516.1"/>
</dbReference>
<evidence type="ECO:0000313" key="2">
    <source>
        <dbReference type="EMBL" id="RDB35511.1"/>
    </source>
</evidence>
<evidence type="ECO:0000256" key="1">
    <source>
        <dbReference type="SAM" id="Phobius"/>
    </source>
</evidence>
<gene>
    <name evidence="2" type="ORF">DCC88_09750</name>
</gene>